<feature type="compositionally biased region" description="Basic residues" evidence="1">
    <location>
        <begin position="103"/>
        <end position="112"/>
    </location>
</feature>
<accession>A0A6J4N672</accession>
<organism evidence="2">
    <name type="scientific">uncultured Pseudonocardia sp</name>
    <dbReference type="NCBI Taxonomy" id="211455"/>
    <lineage>
        <taxon>Bacteria</taxon>
        <taxon>Bacillati</taxon>
        <taxon>Actinomycetota</taxon>
        <taxon>Actinomycetes</taxon>
        <taxon>Pseudonocardiales</taxon>
        <taxon>Pseudonocardiaceae</taxon>
        <taxon>Pseudonocardia</taxon>
        <taxon>environmental samples</taxon>
    </lineage>
</organism>
<protein>
    <submittedName>
        <fullName evidence="2">Na(+) H(+) antiporter subunit C</fullName>
    </submittedName>
</protein>
<feature type="non-terminal residue" evidence="2">
    <location>
        <position position="1"/>
    </location>
</feature>
<feature type="compositionally biased region" description="Basic and acidic residues" evidence="1">
    <location>
        <begin position="1"/>
        <end position="18"/>
    </location>
</feature>
<feature type="compositionally biased region" description="Basic residues" evidence="1">
    <location>
        <begin position="131"/>
        <end position="152"/>
    </location>
</feature>
<evidence type="ECO:0000313" key="2">
    <source>
        <dbReference type="EMBL" id="CAA9378631.1"/>
    </source>
</evidence>
<proteinExistence type="predicted"/>
<dbReference type="AlphaFoldDB" id="A0A6J4N672"/>
<feature type="region of interest" description="Disordered" evidence="1">
    <location>
        <begin position="1"/>
        <end position="152"/>
    </location>
</feature>
<name>A0A6J4N672_9PSEU</name>
<gene>
    <name evidence="2" type="ORF">AVDCRST_MAG66-146</name>
</gene>
<dbReference type="EMBL" id="CADCUS010000019">
    <property type="protein sequence ID" value="CAA9378631.1"/>
    <property type="molecule type" value="Genomic_DNA"/>
</dbReference>
<sequence length="152" mass="16692">DDRHRDDDQRGHGADRRCPLRGRVLPAAAALADARAARRRRARARHEPAAPDRRRPARASAGARGERPGDDHRPAPAGPRPDRGGDHLRAHDVPARPGLPVVRAHRPRRGAGRRGGPPDRRLRDAVGGAGRRQRPRRGPGRRRRRGGAGRPM</sequence>
<evidence type="ECO:0000256" key="1">
    <source>
        <dbReference type="SAM" id="MobiDB-lite"/>
    </source>
</evidence>
<feature type="compositionally biased region" description="Basic and acidic residues" evidence="1">
    <location>
        <begin position="45"/>
        <end position="54"/>
    </location>
</feature>
<feature type="non-terminal residue" evidence="2">
    <location>
        <position position="152"/>
    </location>
</feature>
<feature type="compositionally biased region" description="Basic and acidic residues" evidence="1">
    <location>
        <begin position="64"/>
        <end position="94"/>
    </location>
</feature>
<reference evidence="2" key="1">
    <citation type="submission" date="2020-02" db="EMBL/GenBank/DDBJ databases">
        <authorList>
            <person name="Meier V. D."/>
        </authorList>
    </citation>
    <scope>NUCLEOTIDE SEQUENCE</scope>
    <source>
        <strain evidence="2">AVDCRST_MAG66</strain>
    </source>
</reference>
<feature type="compositionally biased region" description="Low complexity" evidence="1">
    <location>
        <begin position="21"/>
        <end position="34"/>
    </location>
</feature>